<proteinExistence type="predicted"/>
<feature type="region of interest" description="Disordered" evidence="1">
    <location>
        <begin position="34"/>
        <end position="68"/>
    </location>
</feature>
<evidence type="ECO:0000313" key="2">
    <source>
        <dbReference type="EMBL" id="CCE88711.1"/>
    </source>
</evidence>
<dbReference type="AlphaFoldDB" id="G8YKX7"/>
<gene>
    <name evidence="2" type="primary">Piso0_001489</name>
    <name evidence="2" type="ORF">GNLVRS01_PISO0F07529g</name>
</gene>
<keyword evidence="3" id="KW-1185">Reference proteome</keyword>
<dbReference type="EMBL" id="FO082054">
    <property type="protein sequence ID" value="CCE88711.1"/>
    <property type="molecule type" value="Genomic_DNA"/>
</dbReference>
<accession>G8YKX7</accession>
<dbReference type="OrthoDB" id="4085621at2759"/>
<dbReference type="SUPFAM" id="SSF58113">
    <property type="entry name" value="Apolipoprotein A-I"/>
    <property type="match status" value="1"/>
</dbReference>
<organism evidence="2 3">
    <name type="scientific">Pichia sorbitophila (strain ATCC MYA-4447 / BCRC 22081 / CBS 7064 / NBRC 10061 / NRRL Y-12695)</name>
    <name type="common">Hybrid yeast</name>
    <dbReference type="NCBI Taxonomy" id="559304"/>
    <lineage>
        <taxon>Eukaryota</taxon>
        <taxon>Fungi</taxon>
        <taxon>Dikarya</taxon>
        <taxon>Ascomycota</taxon>
        <taxon>Saccharomycotina</taxon>
        <taxon>Pichiomycetes</taxon>
        <taxon>Debaryomycetaceae</taxon>
        <taxon>Millerozyma</taxon>
    </lineage>
</organism>
<protein>
    <submittedName>
        <fullName evidence="2">Piso0_001489 protein</fullName>
    </submittedName>
</protein>
<dbReference type="eggNOG" id="ENOG502SGZY">
    <property type="taxonomic scope" value="Eukaryota"/>
</dbReference>
<dbReference type="OMA" id="KLFNWGS"/>
<dbReference type="STRING" id="559304.G8YKX7"/>
<name>G8YKX7_PICSO</name>
<evidence type="ECO:0000256" key="1">
    <source>
        <dbReference type="SAM" id="MobiDB-lite"/>
    </source>
</evidence>
<dbReference type="HOGENOM" id="CLU_725841_0_0_1"/>
<evidence type="ECO:0000313" key="3">
    <source>
        <dbReference type="Proteomes" id="UP000005222"/>
    </source>
</evidence>
<sequence>MAGQGTKFFAGAAIAGGALWWYDQNVQPIFSKKEMPQAAQTAADRVSDNVNSKLGKLESRSKEASDNFSKYTTDKELKRTGESALDSLKSLKLPSLGAEKANEADRKIDEFTRDGKSGLNRVGAKYVDLVNSLGETVTGSRASVSGAAEKNKKELQQQTDSWFDWFGSKKNDADKEVQSQWSAAKKDAEAAKDSWFSWGSQKKEEADKKVESSWDRLKGFQRQEEERAKSAKNGLLSRWEEGKNQAADKVESGKESWFSKKDEVKDAAQDKKDSVLDSTSQAVEDAKKSLTSSYNEGRERAIANYEDAKKRLDDLTTRANSGVKSLFNKPEEAVTDDKLKEAQNDFNSAFKNLASYGNDVVDSVNKKIRGN</sequence>
<feature type="compositionally biased region" description="Basic and acidic residues" evidence="1">
    <location>
        <begin position="55"/>
        <end position="65"/>
    </location>
</feature>
<dbReference type="Proteomes" id="UP000005222">
    <property type="component" value="Chromosome F"/>
</dbReference>
<feature type="compositionally biased region" description="Basic and acidic residues" evidence="1">
    <location>
        <begin position="238"/>
        <end position="275"/>
    </location>
</feature>
<feature type="region of interest" description="Disordered" evidence="1">
    <location>
        <begin position="192"/>
        <end position="295"/>
    </location>
</feature>
<feature type="compositionally biased region" description="Basic and acidic residues" evidence="1">
    <location>
        <begin position="201"/>
        <end position="229"/>
    </location>
</feature>
<reference evidence="2 3" key="1">
    <citation type="journal article" date="2012" name="G3 (Bethesda)">
        <title>Pichia sorbitophila, an interspecies yeast hybrid reveals early steps of genome resolution following polyploidization.</title>
        <authorList>
            <person name="Leh Louis V."/>
            <person name="Despons L."/>
            <person name="Friedrich A."/>
            <person name="Martin T."/>
            <person name="Durrens P."/>
            <person name="Casaregola S."/>
            <person name="Neuveglise C."/>
            <person name="Fairhead C."/>
            <person name="Marck C."/>
            <person name="Cruz J.A."/>
            <person name="Straub M.L."/>
            <person name="Kugler V."/>
            <person name="Sacerdot C."/>
            <person name="Uzunov Z."/>
            <person name="Thierry A."/>
            <person name="Weiss S."/>
            <person name="Bleykasten C."/>
            <person name="De Montigny J."/>
            <person name="Jacques N."/>
            <person name="Jung P."/>
            <person name="Lemaire M."/>
            <person name="Mallet S."/>
            <person name="Morel G."/>
            <person name="Richard G.F."/>
            <person name="Sarkar A."/>
            <person name="Savel G."/>
            <person name="Schacherer J."/>
            <person name="Seret M.L."/>
            <person name="Talla E."/>
            <person name="Samson G."/>
            <person name="Jubin C."/>
            <person name="Poulain J."/>
            <person name="Vacherie B."/>
            <person name="Barbe V."/>
            <person name="Pelletier E."/>
            <person name="Sherman D.J."/>
            <person name="Westhof E."/>
            <person name="Weissenbach J."/>
            <person name="Baret P.V."/>
            <person name="Wincker P."/>
            <person name="Gaillardin C."/>
            <person name="Dujon B."/>
            <person name="Souciet J.L."/>
        </authorList>
    </citation>
    <scope>NUCLEOTIDE SEQUENCE [LARGE SCALE GENOMIC DNA]</scope>
    <source>
        <strain evidence="3">ATCC MYA-4447 / BCRC 22081 / CBS 7064 / NBRC 10061 / NRRL Y-12695</strain>
    </source>
</reference>
<dbReference type="InParanoid" id="G8YKX7"/>